<dbReference type="EMBL" id="HACA01020871">
    <property type="protein sequence ID" value="CDW38232.1"/>
    <property type="molecule type" value="Transcribed_RNA"/>
</dbReference>
<feature type="domain" description="HMG box" evidence="7">
    <location>
        <begin position="66"/>
        <end position="134"/>
    </location>
</feature>
<evidence type="ECO:0000256" key="6">
    <source>
        <dbReference type="SAM" id="MobiDB-lite"/>
    </source>
</evidence>
<dbReference type="CDD" id="cd22029">
    <property type="entry name" value="HMG-box_SoxC"/>
    <property type="match status" value="1"/>
</dbReference>
<dbReference type="SMART" id="SM00398">
    <property type="entry name" value="HMG"/>
    <property type="match status" value="1"/>
</dbReference>
<evidence type="ECO:0000259" key="7">
    <source>
        <dbReference type="PROSITE" id="PS50118"/>
    </source>
</evidence>
<dbReference type="OrthoDB" id="6247875at2759"/>
<dbReference type="FunFam" id="1.10.30.10:FF:000003">
    <property type="entry name" value="Putative transcription factor SOX-6"/>
    <property type="match status" value="1"/>
</dbReference>
<dbReference type="GO" id="GO:0000122">
    <property type="term" value="P:negative regulation of transcription by RNA polymerase II"/>
    <property type="evidence" value="ECO:0007669"/>
    <property type="project" value="TreeGrafter"/>
</dbReference>
<organism evidence="8">
    <name type="scientific">Lepeophtheirus salmonis</name>
    <name type="common">Salmon louse</name>
    <name type="synonym">Caligus salmonis</name>
    <dbReference type="NCBI Taxonomy" id="72036"/>
    <lineage>
        <taxon>Eukaryota</taxon>
        <taxon>Metazoa</taxon>
        <taxon>Ecdysozoa</taxon>
        <taxon>Arthropoda</taxon>
        <taxon>Crustacea</taxon>
        <taxon>Multicrustacea</taxon>
        <taxon>Hexanauplia</taxon>
        <taxon>Copepoda</taxon>
        <taxon>Siphonostomatoida</taxon>
        <taxon>Caligidae</taxon>
        <taxon>Lepeophtheirus</taxon>
    </lineage>
</organism>
<dbReference type="PANTHER" id="PTHR10270:SF323">
    <property type="entry name" value="TRANSCRIPTION FACTOR SOX-14-RELATED"/>
    <property type="match status" value="1"/>
</dbReference>
<feature type="compositionally biased region" description="Low complexity" evidence="6">
    <location>
        <begin position="229"/>
        <end position="247"/>
    </location>
</feature>
<protein>
    <submittedName>
        <fullName evidence="8">Putative LOC100875283 [Megachile rotundata]</fullName>
    </submittedName>
</protein>
<evidence type="ECO:0000256" key="5">
    <source>
        <dbReference type="PROSITE-ProRule" id="PRU00267"/>
    </source>
</evidence>
<dbReference type="Pfam" id="PF00505">
    <property type="entry name" value="HMG_box"/>
    <property type="match status" value="1"/>
</dbReference>
<dbReference type="GO" id="GO:0000978">
    <property type="term" value="F:RNA polymerase II cis-regulatory region sequence-specific DNA binding"/>
    <property type="evidence" value="ECO:0007669"/>
    <property type="project" value="TreeGrafter"/>
</dbReference>
<dbReference type="GO" id="GO:0005634">
    <property type="term" value="C:nucleus"/>
    <property type="evidence" value="ECO:0007669"/>
    <property type="project" value="UniProtKB-UniRule"/>
</dbReference>
<evidence type="ECO:0000256" key="4">
    <source>
        <dbReference type="ARBA" id="ARBA00023242"/>
    </source>
</evidence>
<reference evidence="8" key="1">
    <citation type="submission" date="2014-05" db="EMBL/GenBank/DDBJ databases">
        <authorList>
            <person name="Chronopoulou M."/>
        </authorList>
    </citation>
    <scope>NUCLEOTIDE SEQUENCE</scope>
    <source>
        <tissue evidence="8">Whole organism</tissue>
    </source>
</reference>
<dbReference type="PANTHER" id="PTHR10270">
    <property type="entry name" value="SOX TRANSCRIPTION FACTOR"/>
    <property type="match status" value="1"/>
</dbReference>
<evidence type="ECO:0000313" key="8">
    <source>
        <dbReference type="EMBL" id="CDW38232.1"/>
    </source>
</evidence>
<dbReference type="GO" id="GO:0001228">
    <property type="term" value="F:DNA-binding transcription activator activity, RNA polymerase II-specific"/>
    <property type="evidence" value="ECO:0007669"/>
    <property type="project" value="TreeGrafter"/>
</dbReference>
<feature type="DNA-binding region" description="HMG box" evidence="5">
    <location>
        <begin position="66"/>
        <end position="134"/>
    </location>
</feature>
<dbReference type="GO" id="GO:0030182">
    <property type="term" value="P:neuron differentiation"/>
    <property type="evidence" value="ECO:0007669"/>
    <property type="project" value="TreeGrafter"/>
</dbReference>
<evidence type="ECO:0000256" key="1">
    <source>
        <dbReference type="ARBA" id="ARBA00023015"/>
    </source>
</evidence>
<keyword evidence="4 5" id="KW-0539">Nucleus</keyword>
<dbReference type="GO" id="GO:0007420">
    <property type="term" value="P:brain development"/>
    <property type="evidence" value="ECO:0007669"/>
    <property type="project" value="TreeGrafter"/>
</dbReference>
<feature type="compositionally biased region" description="Polar residues" evidence="6">
    <location>
        <begin position="166"/>
        <end position="188"/>
    </location>
</feature>
<feature type="region of interest" description="Disordered" evidence="6">
    <location>
        <begin position="156"/>
        <end position="248"/>
    </location>
</feature>
<evidence type="ECO:0000256" key="3">
    <source>
        <dbReference type="ARBA" id="ARBA00023163"/>
    </source>
</evidence>
<dbReference type="SUPFAM" id="SSF47095">
    <property type="entry name" value="HMG-box"/>
    <property type="match status" value="1"/>
</dbReference>
<keyword evidence="1" id="KW-0805">Transcription regulation</keyword>
<name>A0A0K2UJU9_LEPSM</name>
<dbReference type="InterPro" id="IPR050140">
    <property type="entry name" value="SRY-related_HMG-box_TF-like"/>
</dbReference>
<dbReference type="Gene3D" id="1.10.30.10">
    <property type="entry name" value="High mobility group box domain"/>
    <property type="match status" value="1"/>
</dbReference>
<feature type="compositionally biased region" description="Low complexity" evidence="6">
    <location>
        <begin position="190"/>
        <end position="201"/>
    </location>
</feature>
<evidence type="ECO:0000256" key="2">
    <source>
        <dbReference type="ARBA" id="ARBA00023125"/>
    </source>
</evidence>
<feature type="region of interest" description="Disordered" evidence="6">
    <location>
        <begin position="263"/>
        <end position="284"/>
    </location>
</feature>
<dbReference type="PROSITE" id="PS50118">
    <property type="entry name" value="HMG_BOX_2"/>
    <property type="match status" value="1"/>
</dbReference>
<keyword evidence="2 5" id="KW-0238">DNA-binding</keyword>
<dbReference type="InterPro" id="IPR009071">
    <property type="entry name" value="HMG_box_dom"/>
</dbReference>
<dbReference type="InterPro" id="IPR036910">
    <property type="entry name" value="HMG_box_dom_sf"/>
</dbReference>
<dbReference type="AlphaFoldDB" id="A0A0K2UJU9"/>
<proteinExistence type="predicted"/>
<keyword evidence="3" id="KW-0804">Transcription</keyword>
<sequence>MNGIGTPSSNKFRISNNINSEQRLLREHETEDESIVFGSLYVDTNSSTPYTDATKVRAKKHTANRIKRPMNAFMVWSQIERRKIIEIQPDIHNAEISKNLGKKWKSLSLQEREPFIRHAEKLKRYHMQEYPDYKYRPRKKKNITRPLDEAKKEELFFGKKKDESQNEVPSVFNESSQQLKSRLNSESLDYNPYHNNNNSSRHPSHHNHPGAAASQQHHGQNYILPSLHVPSSPAASSDVPSSPESPSFYDYERIRYSQEYESPISHHPSAAPQQTPKISSFEDVPPHWTDLDNLTDLLEMNNPLVNNSSVSIPGSHAPWGSTHAHTPGNEENYVGYPGPHPAITPSPHFMEQPPAHASYRAGGGADGGGNPVEDISYIGFIANF</sequence>
<accession>A0A0K2UJU9</accession>